<comment type="caution">
    <text evidence="1">The sequence shown here is derived from an EMBL/GenBank/DDBJ whole genome shotgun (WGS) entry which is preliminary data.</text>
</comment>
<dbReference type="EMBL" id="AHON02000034">
    <property type="protein sequence ID" value="EKO34184.1"/>
    <property type="molecule type" value="Genomic_DNA"/>
</dbReference>
<keyword evidence="2" id="KW-1185">Reference proteome</keyword>
<accession>A0A0E2BG53</accession>
<name>A0A0E2BG53_9LEPT</name>
<proteinExistence type="predicted"/>
<evidence type="ECO:0000313" key="2">
    <source>
        <dbReference type="Proteomes" id="UP000006329"/>
    </source>
</evidence>
<dbReference type="Proteomes" id="UP000006329">
    <property type="component" value="Unassembled WGS sequence"/>
</dbReference>
<protein>
    <submittedName>
        <fullName evidence="1">Uncharacterized protein</fullName>
    </submittedName>
</protein>
<sequence>MIDNVIFQINDLPSIEEIRKKAQALALLDAILIPDWEFRYFSFNNNWDGNKTEALASMRDGSGEEYFILFSRNGVIGKVLTKNKVQNSVQLLEAVPESFSSFKNEPAFSLSNITFLFWREIEDKNWNSIPNNLNAYPLLKFLTESSSFYHSWVEDYCEKKIDFNSIDKVFNSHKITPELLLVLNHNLSIEDLHDDLNEILD</sequence>
<reference evidence="1" key="1">
    <citation type="submission" date="2012-10" db="EMBL/GenBank/DDBJ databases">
        <authorList>
            <person name="Harkins D.M."/>
            <person name="Durkin A.S."/>
            <person name="Brinkac L.M."/>
            <person name="Haft D.H."/>
            <person name="Selengut J.D."/>
            <person name="Sanka R."/>
            <person name="DePew J."/>
            <person name="Purushe J."/>
            <person name="Matthias M.A."/>
            <person name="Vinetz J.M."/>
            <person name="Sutton G.G."/>
            <person name="Nierman W.C."/>
            <person name="Fouts D.E."/>
        </authorList>
    </citation>
    <scope>NUCLEOTIDE SEQUENCE [LARGE SCALE GENOMIC DNA]</scope>
    <source>
        <strain evidence="1">MOR084</strain>
    </source>
</reference>
<evidence type="ECO:0000313" key="1">
    <source>
        <dbReference type="EMBL" id="EKO34184.1"/>
    </source>
</evidence>
<organism evidence="1 2">
    <name type="scientific">Leptospira santarosai str. MOR084</name>
    <dbReference type="NCBI Taxonomy" id="1049984"/>
    <lineage>
        <taxon>Bacteria</taxon>
        <taxon>Pseudomonadati</taxon>
        <taxon>Spirochaetota</taxon>
        <taxon>Spirochaetia</taxon>
        <taxon>Leptospirales</taxon>
        <taxon>Leptospiraceae</taxon>
        <taxon>Leptospira</taxon>
    </lineage>
</organism>
<dbReference type="RefSeq" id="WP_004480932.1">
    <property type="nucleotide sequence ID" value="NZ_AHON02000034.1"/>
</dbReference>
<dbReference type="AlphaFoldDB" id="A0A0E2BG53"/>
<gene>
    <name evidence="1" type="ORF">LEP1GSC179_2394</name>
</gene>